<dbReference type="NCBIfam" id="TIGR02434">
    <property type="entry name" value="CobF"/>
    <property type="match status" value="1"/>
</dbReference>
<dbReference type="PANTHER" id="PTHR43467:SF1">
    <property type="entry name" value="PRECORRIN-6A SYNTHASE [DEACETYLATING]"/>
    <property type="match status" value="1"/>
</dbReference>
<dbReference type="GO" id="GO:0009236">
    <property type="term" value="P:cobalamin biosynthetic process"/>
    <property type="evidence" value="ECO:0007669"/>
    <property type="project" value="UniProtKB-KW"/>
</dbReference>
<name>A0A832GN19_9BACT</name>
<proteinExistence type="predicted"/>
<dbReference type="InterPro" id="IPR012797">
    <property type="entry name" value="CobF"/>
</dbReference>
<dbReference type="Pfam" id="PF00590">
    <property type="entry name" value="TP_methylase"/>
    <property type="match status" value="1"/>
</dbReference>
<evidence type="ECO:0000313" key="7">
    <source>
        <dbReference type="EMBL" id="HGV54912.1"/>
    </source>
</evidence>
<reference evidence="7" key="1">
    <citation type="journal article" date="2020" name="mSystems">
        <title>Genome- and Community-Level Interaction Insights into Carbon Utilization and Element Cycling Functions of Hydrothermarchaeota in Hydrothermal Sediment.</title>
        <authorList>
            <person name="Zhou Z."/>
            <person name="Liu Y."/>
            <person name="Xu W."/>
            <person name="Pan J."/>
            <person name="Luo Z.H."/>
            <person name="Li M."/>
        </authorList>
    </citation>
    <scope>NUCLEOTIDE SEQUENCE [LARGE SCALE GENOMIC DNA]</scope>
    <source>
        <strain evidence="7">SpSt-605</strain>
    </source>
</reference>
<dbReference type="PANTHER" id="PTHR43467">
    <property type="entry name" value="COBALT-PRECORRIN-2 C(20)-METHYLTRANSFERASE"/>
    <property type="match status" value="1"/>
</dbReference>
<evidence type="ECO:0000256" key="4">
    <source>
        <dbReference type="ARBA" id="ARBA00022679"/>
    </source>
</evidence>
<sequence>MIKKLYLIGIGPGDSKYLTLEAYQVIKRLDLFFIPDKKGKKEGLTEARLALLKKVKGEEAFKVIPLPFPERPKSVNYVEKVKGWRSEKAKILKDALSNYEEREAGFLIWGDPAIYDGHIEIVREVAEEVSLDWEVIPGLSAFQVLAAKERISLTQLATPLAFHTPRTLRRLKEIREPTVVFLDNYETFQLFKEQDLTIHWGAYVGTEEEVLLRGDLGEIVEEIKSLRRKLKEKKGYLMEIYFLKPKEA</sequence>
<dbReference type="CDD" id="cd11643">
    <property type="entry name" value="Precorrin-6A-synthase"/>
    <property type="match status" value="1"/>
</dbReference>
<dbReference type="InterPro" id="IPR014776">
    <property type="entry name" value="4pyrrole_Mease_sub2"/>
</dbReference>
<keyword evidence="5" id="KW-0949">S-adenosyl-L-methionine</keyword>
<dbReference type="GO" id="GO:0032259">
    <property type="term" value="P:methylation"/>
    <property type="evidence" value="ECO:0007669"/>
    <property type="project" value="UniProtKB-KW"/>
</dbReference>
<evidence type="ECO:0000259" key="6">
    <source>
        <dbReference type="Pfam" id="PF00590"/>
    </source>
</evidence>
<dbReference type="InterPro" id="IPR014777">
    <property type="entry name" value="4pyrrole_Mease_sub1"/>
</dbReference>
<evidence type="ECO:0000256" key="3">
    <source>
        <dbReference type="ARBA" id="ARBA00022603"/>
    </source>
</evidence>
<evidence type="ECO:0000256" key="5">
    <source>
        <dbReference type="ARBA" id="ARBA00022691"/>
    </source>
</evidence>
<dbReference type="InterPro" id="IPR000878">
    <property type="entry name" value="4pyrrol_Mease"/>
</dbReference>
<dbReference type="EC" id="2.1.1.152" evidence="7"/>
<comment type="pathway">
    <text evidence="1">Cofactor biosynthesis; adenosylcobalamin biosynthesis.</text>
</comment>
<accession>A0A832GN19</accession>
<dbReference type="SUPFAM" id="SSF53790">
    <property type="entry name" value="Tetrapyrrole methylase"/>
    <property type="match status" value="1"/>
</dbReference>
<dbReference type="Gene3D" id="3.30.950.10">
    <property type="entry name" value="Methyltransferase, Cobalt-precorrin-4 Transmethylase, Domain 2"/>
    <property type="match status" value="1"/>
</dbReference>
<dbReference type="InterPro" id="IPR035996">
    <property type="entry name" value="4pyrrol_Methylase_sf"/>
</dbReference>
<dbReference type="AlphaFoldDB" id="A0A832GN19"/>
<keyword evidence="3 7" id="KW-0489">Methyltransferase</keyword>
<organism evidence="7">
    <name type="scientific">Caldimicrobium thiodismutans</name>
    <dbReference type="NCBI Taxonomy" id="1653476"/>
    <lineage>
        <taxon>Bacteria</taxon>
        <taxon>Pseudomonadati</taxon>
        <taxon>Thermodesulfobacteriota</taxon>
        <taxon>Thermodesulfobacteria</taxon>
        <taxon>Thermodesulfobacteriales</taxon>
        <taxon>Thermodesulfobacteriaceae</taxon>
        <taxon>Caldimicrobium</taxon>
    </lineage>
</organism>
<comment type="caution">
    <text evidence="7">The sequence shown here is derived from an EMBL/GenBank/DDBJ whole genome shotgun (WGS) entry which is preliminary data.</text>
</comment>
<evidence type="ECO:0000256" key="2">
    <source>
        <dbReference type="ARBA" id="ARBA00022573"/>
    </source>
</evidence>
<keyword evidence="2" id="KW-0169">Cobalamin biosynthesis</keyword>
<feature type="domain" description="Tetrapyrrole methylase" evidence="6">
    <location>
        <begin position="4"/>
        <end position="219"/>
    </location>
</feature>
<dbReference type="Gene3D" id="3.40.1010.10">
    <property type="entry name" value="Cobalt-precorrin-4 Transmethylase, Domain 1"/>
    <property type="match status" value="1"/>
</dbReference>
<keyword evidence="4 7" id="KW-0808">Transferase</keyword>
<dbReference type="EMBL" id="DSZU01000034">
    <property type="protein sequence ID" value="HGV54912.1"/>
    <property type="molecule type" value="Genomic_DNA"/>
</dbReference>
<evidence type="ECO:0000256" key="1">
    <source>
        <dbReference type="ARBA" id="ARBA00004953"/>
    </source>
</evidence>
<protein>
    <submittedName>
        <fullName evidence="7">Precorrin-6A synthase (Deacetylating)</fullName>
        <ecNumber evidence="7">2.1.1.152</ecNumber>
    </submittedName>
</protein>
<dbReference type="GO" id="GO:0043819">
    <property type="term" value="F:precorrin-6A synthase (deacetylating) activity"/>
    <property type="evidence" value="ECO:0007669"/>
    <property type="project" value="UniProtKB-EC"/>
</dbReference>
<gene>
    <name evidence="7" type="ORF">ENT73_02315</name>
</gene>